<evidence type="ECO:0000256" key="5">
    <source>
        <dbReference type="ARBA" id="ARBA00024867"/>
    </source>
</evidence>
<dbReference type="InterPro" id="IPR039420">
    <property type="entry name" value="WalR-like"/>
</dbReference>
<dbReference type="InterPro" id="IPR001789">
    <property type="entry name" value="Sig_transdc_resp-reg_receiver"/>
</dbReference>
<dbReference type="PANTHER" id="PTHR48111:SF2">
    <property type="entry name" value="RESPONSE REGULATOR SAER"/>
    <property type="match status" value="1"/>
</dbReference>
<dbReference type="Gene3D" id="6.10.250.690">
    <property type="match status" value="1"/>
</dbReference>
<dbReference type="GO" id="GO:0006355">
    <property type="term" value="P:regulation of DNA-templated transcription"/>
    <property type="evidence" value="ECO:0007669"/>
    <property type="project" value="InterPro"/>
</dbReference>
<comment type="caution">
    <text evidence="10">The sequence shown here is derived from an EMBL/GenBank/DDBJ whole genome shotgun (WGS) entry which is preliminary data.</text>
</comment>
<reference evidence="10 11" key="1">
    <citation type="journal article" date="2019" name="Anaerobe">
        <title>Detection of Robinsoniella peoriensis in multiple bone samples of a trauma patient.</title>
        <authorList>
            <person name="Schrottner P."/>
            <person name="Hartwich K."/>
            <person name="Bunk B."/>
            <person name="Schober I."/>
            <person name="Helbig S."/>
            <person name="Rudolph W.W."/>
            <person name="Gunzer F."/>
        </authorList>
    </citation>
    <scope>NUCLEOTIDE SEQUENCE [LARGE SCALE GENOMIC DNA]</scope>
    <source>
        <strain evidence="10 11">DSM 106044</strain>
    </source>
</reference>
<evidence type="ECO:0000256" key="6">
    <source>
        <dbReference type="PROSITE-ProRule" id="PRU00169"/>
    </source>
</evidence>
<feature type="domain" description="Response regulatory" evidence="8">
    <location>
        <begin position="4"/>
        <end position="116"/>
    </location>
</feature>
<keyword evidence="4" id="KW-0804">Transcription</keyword>
<dbReference type="Pfam" id="PF00486">
    <property type="entry name" value="Trans_reg_C"/>
    <property type="match status" value="1"/>
</dbReference>
<dbReference type="PANTHER" id="PTHR48111">
    <property type="entry name" value="REGULATOR OF RPOS"/>
    <property type="match status" value="1"/>
</dbReference>
<dbReference type="STRING" id="180332.GCA_000797495_04064"/>
<dbReference type="Gene3D" id="1.10.10.10">
    <property type="entry name" value="Winged helix-like DNA-binding domain superfamily/Winged helix DNA-binding domain"/>
    <property type="match status" value="1"/>
</dbReference>
<dbReference type="GO" id="GO:0000156">
    <property type="term" value="F:phosphorelay response regulator activity"/>
    <property type="evidence" value="ECO:0007669"/>
    <property type="project" value="TreeGrafter"/>
</dbReference>
<dbReference type="Gene3D" id="3.40.50.2300">
    <property type="match status" value="1"/>
</dbReference>
<evidence type="ECO:0000256" key="2">
    <source>
        <dbReference type="ARBA" id="ARBA00023015"/>
    </source>
</evidence>
<dbReference type="InterPro" id="IPR001867">
    <property type="entry name" value="OmpR/PhoB-type_DNA-bd"/>
</dbReference>
<dbReference type="GO" id="GO:0032993">
    <property type="term" value="C:protein-DNA complex"/>
    <property type="evidence" value="ECO:0007669"/>
    <property type="project" value="TreeGrafter"/>
</dbReference>
<dbReference type="Proteomes" id="UP000306509">
    <property type="component" value="Unassembled WGS sequence"/>
</dbReference>
<evidence type="ECO:0000259" key="9">
    <source>
        <dbReference type="PROSITE" id="PS51755"/>
    </source>
</evidence>
<sequence>MQYKILAVDDEIHILKLLKDYFNMQGYLVYTACGGSEALEKIEIQPDIILLDINMPDMNGLDVCKKIRDHVACPILFLTAKVEERDRINGLMIGGDDYILKPFSIEELGARVAAHLRREHRSGAKETLKFTDDLLINYTERSIYYQNKEITLTKTEFDIIELLSMNRGQIFSKETIYERIRGFDGESDSNIIAEHIRRIRLKIGKYADKTYVETVWGVGYKWIG</sequence>
<dbReference type="RefSeq" id="WP_044293123.1">
    <property type="nucleotide sequence ID" value="NZ_JTGN01000001.1"/>
</dbReference>
<feature type="modified residue" description="4-aspartylphosphate" evidence="6">
    <location>
        <position position="52"/>
    </location>
</feature>
<gene>
    <name evidence="10" type="primary">phoP_3</name>
    <name evidence="10" type="ORF">DSM106044_02700</name>
</gene>
<evidence type="ECO:0000313" key="11">
    <source>
        <dbReference type="Proteomes" id="UP000306509"/>
    </source>
</evidence>
<dbReference type="SMART" id="SM00862">
    <property type="entry name" value="Trans_reg_C"/>
    <property type="match status" value="1"/>
</dbReference>
<dbReference type="PROSITE" id="PS51755">
    <property type="entry name" value="OMPR_PHOB"/>
    <property type="match status" value="1"/>
</dbReference>
<dbReference type="AlphaFoldDB" id="A0A4U8Q696"/>
<dbReference type="SUPFAM" id="SSF52172">
    <property type="entry name" value="CheY-like"/>
    <property type="match status" value="1"/>
</dbReference>
<dbReference type="CDD" id="cd17574">
    <property type="entry name" value="REC_OmpR"/>
    <property type="match status" value="1"/>
</dbReference>
<proteinExistence type="predicted"/>
<dbReference type="PROSITE" id="PS50110">
    <property type="entry name" value="RESPONSE_REGULATORY"/>
    <property type="match status" value="1"/>
</dbReference>
<keyword evidence="11" id="KW-1185">Reference proteome</keyword>
<evidence type="ECO:0000313" key="10">
    <source>
        <dbReference type="EMBL" id="TLD00392.1"/>
    </source>
</evidence>
<evidence type="ECO:0000259" key="8">
    <source>
        <dbReference type="PROSITE" id="PS50110"/>
    </source>
</evidence>
<dbReference type="InterPro" id="IPR011006">
    <property type="entry name" value="CheY-like_superfamily"/>
</dbReference>
<evidence type="ECO:0000256" key="3">
    <source>
        <dbReference type="ARBA" id="ARBA00023125"/>
    </source>
</evidence>
<evidence type="ECO:0000256" key="1">
    <source>
        <dbReference type="ARBA" id="ARBA00018672"/>
    </source>
</evidence>
<evidence type="ECO:0000256" key="4">
    <source>
        <dbReference type="ARBA" id="ARBA00023163"/>
    </source>
</evidence>
<keyword evidence="6" id="KW-0597">Phosphoprotein</keyword>
<dbReference type="SMART" id="SM00448">
    <property type="entry name" value="REC"/>
    <property type="match status" value="1"/>
</dbReference>
<protein>
    <recommendedName>
        <fullName evidence="1">Stage 0 sporulation protein A homolog</fullName>
    </recommendedName>
</protein>
<keyword evidence="2" id="KW-0805">Transcription regulation</keyword>
<dbReference type="Pfam" id="PF00072">
    <property type="entry name" value="Response_reg"/>
    <property type="match status" value="1"/>
</dbReference>
<accession>A0A4U8Q696</accession>
<comment type="function">
    <text evidence="5">May play the central regulatory role in sporulation. It may be an element of the effector pathway responsible for the activation of sporulation genes in response to nutritional stress. Spo0A may act in concert with spo0H (a sigma factor) to control the expression of some genes that are critical to the sporulation process.</text>
</comment>
<dbReference type="GO" id="GO:0005829">
    <property type="term" value="C:cytosol"/>
    <property type="evidence" value="ECO:0007669"/>
    <property type="project" value="TreeGrafter"/>
</dbReference>
<feature type="DNA-binding region" description="OmpR/PhoB-type" evidence="7">
    <location>
        <begin position="125"/>
        <end position="224"/>
    </location>
</feature>
<keyword evidence="3 7" id="KW-0238">DNA-binding</keyword>
<dbReference type="GO" id="GO:0000976">
    <property type="term" value="F:transcription cis-regulatory region binding"/>
    <property type="evidence" value="ECO:0007669"/>
    <property type="project" value="TreeGrafter"/>
</dbReference>
<dbReference type="CDD" id="cd00383">
    <property type="entry name" value="trans_reg_C"/>
    <property type="match status" value="1"/>
</dbReference>
<organism evidence="10 11">
    <name type="scientific">Robinsoniella peoriensis</name>
    <dbReference type="NCBI Taxonomy" id="180332"/>
    <lineage>
        <taxon>Bacteria</taxon>
        <taxon>Bacillati</taxon>
        <taxon>Bacillota</taxon>
        <taxon>Clostridia</taxon>
        <taxon>Lachnospirales</taxon>
        <taxon>Lachnospiraceae</taxon>
        <taxon>Robinsoniella</taxon>
    </lineage>
</organism>
<evidence type="ECO:0000256" key="7">
    <source>
        <dbReference type="PROSITE-ProRule" id="PRU01091"/>
    </source>
</evidence>
<name>A0A4U8Q696_9FIRM</name>
<dbReference type="EMBL" id="QGQD01000055">
    <property type="protein sequence ID" value="TLD00392.1"/>
    <property type="molecule type" value="Genomic_DNA"/>
</dbReference>
<feature type="domain" description="OmpR/PhoB-type" evidence="9">
    <location>
        <begin position="125"/>
        <end position="224"/>
    </location>
</feature>
<dbReference type="InterPro" id="IPR036388">
    <property type="entry name" value="WH-like_DNA-bd_sf"/>
</dbReference>